<dbReference type="EMBL" id="BQKE01000001">
    <property type="protein sequence ID" value="GJM60842.1"/>
    <property type="molecule type" value="Genomic_DNA"/>
</dbReference>
<dbReference type="RefSeq" id="WP_053404734.1">
    <property type="nucleotide sequence ID" value="NZ_BQKE01000001.1"/>
</dbReference>
<accession>A0AAN4VXV5</accession>
<reference evidence="1 2" key="1">
    <citation type="submission" date="2021-12" db="EMBL/GenBank/DDBJ databases">
        <title>Genome sequencing of bacteria with rrn-lacking chromosome and rrn-plasmid.</title>
        <authorList>
            <person name="Anda M."/>
            <person name="Iwasaki W."/>
        </authorList>
    </citation>
    <scope>NUCLEOTIDE SEQUENCE [LARGE SCALE GENOMIC DNA]</scope>
    <source>
        <strain evidence="1 2">NBRC 15940</strain>
    </source>
</reference>
<name>A0AAN4VXV5_9BACT</name>
<comment type="caution">
    <text evidence="1">The sequence shown here is derived from an EMBL/GenBank/DDBJ whole genome shotgun (WGS) entry which is preliminary data.</text>
</comment>
<sequence>MEDLPEFERKYADYLSEKDLKKIKALEKETGKTLLAYYTPPKPAQLTDEELKKVQNLEKKLCVRIVAYDYHTS</sequence>
<evidence type="ECO:0000313" key="1">
    <source>
        <dbReference type="EMBL" id="GJM60842.1"/>
    </source>
</evidence>
<protein>
    <submittedName>
        <fullName evidence="1">Uncharacterized protein</fullName>
    </submittedName>
</protein>
<gene>
    <name evidence="1" type="ORF">PEDI_13940</name>
</gene>
<keyword evidence="2" id="KW-1185">Reference proteome</keyword>
<evidence type="ECO:0000313" key="2">
    <source>
        <dbReference type="Proteomes" id="UP001310022"/>
    </source>
</evidence>
<organism evidence="1 2">
    <name type="scientific">Persicobacter diffluens</name>
    <dbReference type="NCBI Taxonomy" id="981"/>
    <lineage>
        <taxon>Bacteria</taxon>
        <taxon>Pseudomonadati</taxon>
        <taxon>Bacteroidota</taxon>
        <taxon>Cytophagia</taxon>
        <taxon>Cytophagales</taxon>
        <taxon>Persicobacteraceae</taxon>
        <taxon>Persicobacter</taxon>
    </lineage>
</organism>
<dbReference type="AlphaFoldDB" id="A0AAN4VXV5"/>
<proteinExistence type="predicted"/>
<dbReference type="Proteomes" id="UP001310022">
    <property type="component" value="Unassembled WGS sequence"/>
</dbReference>